<evidence type="ECO:0000313" key="1">
    <source>
        <dbReference type="EMBL" id="QCT71551.1"/>
    </source>
</evidence>
<accession>A0A4P9C9R5</accession>
<dbReference type="AlphaFoldDB" id="A0A4P9C9R5"/>
<dbReference type="Proteomes" id="UP000218387">
    <property type="component" value="Chromosome"/>
</dbReference>
<dbReference type="EMBL" id="CP029487">
    <property type="protein sequence ID" value="QCT71551.1"/>
    <property type="molecule type" value="Genomic_DNA"/>
</dbReference>
<reference evidence="1 2" key="1">
    <citation type="submission" date="2018-05" db="EMBL/GenBank/DDBJ databases">
        <title>Genome comparison of Eubacterium sp.</title>
        <authorList>
            <person name="Feng Y."/>
            <person name="Sanchez-Andrea I."/>
            <person name="Stams A.J.M."/>
            <person name="De Vos W.M."/>
        </authorList>
    </citation>
    <scope>NUCLEOTIDE SEQUENCE [LARGE SCALE GENOMIC DNA]</scope>
    <source>
        <strain evidence="1 2">YI</strain>
    </source>
</reference>
<sequence length="99" mass="11375">MKKPWMDPGRCREARNTLRGKRRALKNAVDFGLNDLDLAVQVLELQQPKQVRAKVKDQDVAWACPTCEKIIAIEYKDSPLSQIGYIGNYCPWCGQRLKK</sequence>
<proteinExistence type="predicted"/>
<keyword evidence="2" id="KW-1185">Reference proteome</keyword>
<gene>
    <name evidence="1" type="ORF">CPZ25_009495</name>
</gene>
<dbReference type="RefSeq" id="WP_096920303.1">
    <property type="nucleotide sequence ID" value="NZ_CP029487.1"/>
</dbReference>
<organism evidence="1 2">
    <name type="scientific">Eubacterium maltosivorans</name>
    <dbReference type="NCBI Taxonomy" id="2041044"/>
    <lineage>
        <taxon>Bacteria</taxon>
        <taxon>Bacillati</taxon>
        <taxon>Bacillota</taxon>
        <taxon>Clostridia</taxon>
        <taxon>Eubacteriales</taxon>
        <taxon>Eubacteriaceae</taxon>
        <taxon>Eubacterium</taxon>
    </lineage>
</organism>
<name>A0A4P9C9R5_EUBML</name>
<protein>
    <submittedName>
        <fullName evidence="1">Uncharacterized protein</fullName>
    </submittedName>
</protein>
<dbReference type="KEGG" id="emt:CPZ25_009495"/>
<evidence type="ECO:0000313" key="2">
    <source>
        <dbReference type="Proteomes" id="UP000218387"/>
    </source>
</evidence>